<protein>
    <submittedName>
        <fullName evidence="2">Uncharacterized protein</fullName>
    </submittedName>
</protein>
<feature type="compositionally biased region" description="Pro residues" evidence="1">
    <location>
        <begin position="49"/>
        <end position="64"/>
    </location>
</feature>
<organism evidence="2">
    <name type="scientific">Fagus sylvatica</name>
    <name type="common">Beechnut</name>
    <dbReference type="NCBI Taxonomy" id="28930"/>
    <lineage>
        <taxon>Eukaryota</taxon>
        <taxon>Viridiplantae</taxon>
        <taxon>Streptophyta</taxon>
        <taxon>Embryophyta</taxon>
        <taxon>Tracheophyta</taxon>
        <taxon>Spermatophyta</taxon>
        <taxon>Magnoliopsida</taxon>
        <taxon>eudicotyledons</taxon>
        <taxon>Gunneridae</taxon>
        <taxon>Pentapetalae</taxon>
        <taxon>rosids</taxon>
        <taxon>fabids</taxon>
        <taxon>Fagales</taxon>
        <taxon>Fagaceae</taxon>
        <taxon>Fagus</taxon>
    </lineage>
</organism>
<name>A0A2N9EXB1_FAGSY</name>
<feature type="region of interest" description="Disordered" evidence="1">
    <location>
        <begin position="39"/>
        <end position="85"/>
    </location>
</feature>
<gene>
    <name evidence="2" type="ORF">FSB_LOCUS11258</name>
</gene>
<evidence type="ECO:0000256" key="1">
    <source>
        <dbReference type="SAM" id="MobiDB-lite"/>
    </source>
</evidence>
<reference evidence="2" key="1">
    <citation type="submission" date="2018-02" db="EMBL/GenBank/DDBJ databases">
        <authorList>
            <person name="Cohen D.B."/>
            <person name="Kent A.D."/>
        </authorList>
    </citation>
    <scope>NUCLEOTIDE SEQUENCE</scope>
</reference>
<accession>A0A2N9EXB1</accession>
<proteinExistence type="predicted"/>
<evidence type="ECO:0000313" key="2">
    <source>
        <dbReference type="EMBL" id="SPC83376.1"/>
    </source>
</evidence>
<sequence length="125" mass="13655">MIKLDLLVPRSPATTIHTLVQLAEAFTIEDSAKLKLSPLKTPDDYYNQPPAPAPAAPAPAPSPFQHPLRHHPLARQPTVPDPPRRFNGHISLALMADPSLGPASFWTQANALLRKNLTYQVSLSL</sequence>
<dbReference type="EMBL" id="OIVN01000642">
    <property type="protein sequence ID" value="SPC83376.1"/>
    <property type="molecule type" value="Genomic_DNA"/>
</dbReference>
<dbReference type="AlphaFoldDB" id="A0A2N9EXB1"/>